<comment type="caution">
    <text evidence="1">The sequence shown here is derived from an EMBL/GenBank/DDBJ whole genome shotgun (WGS) entry which is preliminary data.</text>
</comment>
<evidence type="ECO:0000313" key="2">
    <source>
        <dbReference type="Proteomes" id="UP000736787"/>
    </source>
</evidence>
<dbReference type="AlphaFoldDB" id="A0A8T1CFE9"/>
<evidence type="ECO:0008006" key="3">
    <source>
        <dbReference type="Google" id="ProtNLM"/>
    </source>
</evidence>
<sequence>MGRPLLTELAEQKCTTSCTAIVFTPPLSILDRLNAPSQSCFISLVYMYRIANTSKRSPRGELHTEILQGIQKYRQGDERRLDARFAHIRSCSIREIVDSHDVEVLQWVFDNKEWNTYKILEMVEYFCRQDLIDWIITNDPAFDWDELRVAPLMTRTGRKKLLDSEIDRYPSESALVDAAAQGQLDLVKEIESAFSVFAVKKAAAAGRVDTLRLLLHTEWGVFKSLLVTAMERAAVNGRVNVMEYLYAQYCHDESFGYMENVLKLAALADALEVICARCNANDLLELFRASLDGFRCDSVLEAAYAVCSESTFNEAINLILPELPVATERNREAIDFLRNVARSSTSG</sequence>
<gene>
    <name evidence="1" type="ORF">PC117_g15692</name>
</gene>
<protein>
    <recommendedName>
        <fullName evidence="3">Ankyrin repeat-containing domain</fullName>
    </recommendedName>
</protein>
<dbReference type="SUPFAM" id="SSF48403">
    <property type="entry name" value="Ankyrin repeat"/>
    <property type="match status" value="1"/>
</dbReference>
<proteinExistence type="predicted"/>
<name>A0A8T1CFE9_9STRA</name>
<dbReference type="EMBL" id="RCMK01000532">
    <property type="protein sequence ID" value="KAG2923619.1"/>
    <property type="molecule type" value="Genomic_DNA"/>
</dbReference>
<accession>A0A8T1CFE9</accession>
<dbReference type="Proteomes" id="UP000736787">
    <property type="component" value="Unassembled WGS sequence"/>
</dbReference>
<reference evidence="1" key="1">
    <citation type="submission" date="2018-10" db="EMBL/GenBank/DDBJ databases">
        <title>Effector identification in a new, highly contiguous assembly of the strawberry crown rot pathogen Phytophthora cactorum.</title>
        <authorList>
            <person name="Armitage A.D."/>
            <person name="Nellist C.F."/>
            <person name="Bates H."/>
            <person name="Vickerstaff R.J."/>
            <person name="Harrison R.J."/>
        </authorList>
    </citation>
    <scope>NUCLEOTIDE SEQUENCE</scope>
    <source>
        <strain evidence="1">4040</strain>
    </source>
</reference>
<evidence type="ECO:0000313" key="1">
    <source>
        <dbReference type="EMBL" id="KAG2923619.1"/>
    </source>
</evidence>
<dbReference type="VEuPathDB" id="FungiDB:PC110_g17759"/>
<organism evidence="1 2">
    <name type="scientific">Phytophthora cactorum</name>
    <dbReference type="NCBI Taxonomy" id="29920"/>
    <lineage>
        <taxon>Eukaryota</taxon>
        <taxon>Sar</taxon>
        <taxon>Stramenopiles</taxon>
        <taxon>Oomycota</taxon>
        <taxon>Peronosporomycetes</taxon>
        <taxon>Peronosporales</taxon>
        <taxon>Peronosporaceae</taxon>
        <taxon>Phytophthora</taxon>
    </lineage>
</organism>
<dbReference type="InterPro" id="IPR036770">
    <property type="entry name" value="Ankyrin_rpt-contain_sf"/>
</dbReference>